<proteinExistence type="predicted"/>
<dbReference type="PANTHER" id="PTHR34788">
    <property type="entry name" value="F15I1.22"/>
    <property type="match status" value="1"/>
</dbReference>
<organism evidence="1 2">
    <name type="scientific">Canna indica</name>
    <name type="common">Indian-shot</name>
    <dbReference type="NCBI Taxonomy" id="4628"/>
    <lineage>
        <taxon>Eukaryota</taxon>
        <taxon>Viridiplantae</taxon>
        <taxon>Streptophyta</taxon>
        <taxon>Embryophyta</taxon>
        <taxon>Tracheophyta</taxon>
        <taxon>Spermatophyta</taxon>
        <taxon>Magnoliopsida</taxon>
        <taxon>Liliopsida</taxon>
        <taxon>Zingiberales</taxon>
        <taxon>Cannaceae</taxon>
        <taxon>Canna</taxon>
    </lineage>
</organism>
<dbReference type="PANTHER" id="PTHR34788:SF4">
    <property type="entry name" value="F15I1.22"/>
    <property type="match status" value="1"/>
</dbReference>
<sequence>MPTITKMPAADEEEDHSHLRRLPMLFRLPRRSATTPPARRRKMAVVRLGSSRRGLRWSGGGRRILAGIFRRMRLRWLMAKYRAALKRLRACQSALVRDMIEGASTMDAVQSRILMESYFAAPFLPVTSVHTHYYA</sequence>
<keyword evidence="2" id="KW-1185">Reference proteome</keyword>
<accession>A0AAQ3KD31</accession>
<protein>
    <submittedName>
        <fullName evidence="1">Uncharacterized protein</fullName>
    </submittedName>
</protein>
<dbReference type="AlphaFoldDB" id="A0AAQ3KD31"/>
<gene>
    <name evidence="1" type="ORF">Cni_G15268</name>
</gene>
<dbReference type="Proteomes" id="UP001327560">
    <property type="component" value="Chromosome 5"/>
</dbReference>
<dbReference type="EMBL" id="CP136894">
    <property type="protein sequence ID" value="WOL06534.1"/>
    <property type="molecule type" value="Genomic_DNA"/>
</dbReference>
<name>A0AAQ3KD31_9LILI</name>
<evidence type="ECO:0000313" key="1">
    <source>
        <dbReference type="EMBL" id="WOL06534.1"/>
    </source>
</evidence>
<reference evidence="1 2" key="1">
    <citation type="submission" date="2023-10" db="EMBL/GenBank/DDBJ databases">
        <title>Chromosome-scale genome assembly provides insights into flower coloration mechanisms of Canna indica.</title>
        <authorList>
            <person name="Li C."/>
        </authorList>
    </citation>
    <scope>NUCLEOTIDE SEQUENCE [LARGE SCALE GENOMIC DNA]</scope>
    <source>
        <tissue evidence="1">Flower</tissue>
    </source>
</reference>
<evidence type="ECO:0000313" key="2">
    <source>
        <dbReference type="Proteomes" id="UP001327560"/>
    </source>
</evidence>